<evidence type="ECO:0000313" key="6">
    <source>
        <dbReference type="EMBL" id="MBP2373588.1"/>
    </source>
</evidence>
<dbReference type="PANTHER" id="PTHR30532:SF28">
    <property type="entry name" value="PETROBACTIN-BINDING PROTEIN YCLQ"/>
    <property type="match status" value="1"/>
</dbReference>
<dbReference type="PANTHER" id="PTHR30532">
    <property type="entry name" value="IRON III DICITRATE-BINDING PERIPLASMIC PROTEIN"/>
    <property type="match status" value="1"/>
</dbReference>
<name>A0ABS4WBN5_9MICC</name>
<evidence type="ECO:0000259" key="5">
    <source>
        <dbReference type="PROSITE" id="PS50983"/>
    </source>
</evidence>
<reference evidence="6 7" key="1">
    <citation type="submission" date="2021-03" db="EMBL/GenBank/DDBJ databases">
        <title>Sequencing the genomes of 1000 actinobacteria strains.</title>
        <authorList>
            <person name="Klenk H.-P."/>
        </authorList>
    </citation>
    <scope>NUCLEOTIDE SEQUENCE [LARGE SCALE GENOMIC DNA]</scope>
    <source>
        <strain evidence="6 7">DSM 15454</strain>
    </source>
</reference>
<dbReference type="Pfam" id="PF01497">
    <property type="entry name" value="Peripla_BP_2"/>
    <property type="match status" value="1"/>
</dbReference>
<evidence type="ECO:0000256" key="2">
    <source>
        <dbReference type="ARBA" id="ARBA00008814"/>
    </source>
</evidence>
<evidence type="ECO:0000256" key="4">
    <source>
        <dbReference type="ARBA" id="ARBA00022729"/>
    </source>
</evidence>
<comment type="caution">
    <text evidence="6">The sequence shown here is derived from an EMBL/GenBank/DDBJ whole genome shotgun (WGS) entry which is preliminary data.</text>
</comment>
<keyword evidence="4" id="KW-0732">Signal</keyword>
<dbReference type="EMBL" id="JAGIOE010000001">
    <property type="protein sequence ID" value="MBP2373588.1"/>
    <property type="molecule type" value="Genomic_DNA"/>
</dbReference>
<dbReference type="CDD" id="cd01140">
    <property type="entry name" value="FatB"/>
    <property type="match status" value="1"/>
</dbReference>
<accession>A0ABS4WBN5</accession>
<comment type="subcellular location">
    <subcellularLocation>
        <location evidence="1">Cell envelope</location>
    </subcellularLocation>
</comment>
<gene>
    <name evidence="6" type="ORF">JOF46_001500</name>
</gene>
<dbReference type="InterPro" id="IPR033870">
    <property type="entry name" value="FatB"/>
</dbReference>
<dbReference type="InterPro" id="IPR051313">
    <property type="entry name" value="Bact_iron-sidero_bind"/>
</dbReference>
<organism evidence="6 7">
    <name type="scientific">Paeniglutamicibacter psychrophenolicus</name>
    <dbReference type="NCBI Taxonomy" id="257454"/>
    <lineage>
        <taxon>Bacteria</taxon>
        <taxon>Bacillati</taxon>
        <taxon>Actinomycetota</taxon>
        <taxon>Actinomycetes</taxon>
        <taxon>Micrococcales</taxon>
        <taxon>Micrococcaceae</taxon>
        <taxon>Paeniglutamicibacter</taxon>
    </lineage>
</organism>
<dbReference type="SUPFAM" id="SSF53807">
    <property type="entry name" value="Helical backbone' metal receptor"/>
    <property type="match status" value="1"/>
</dbReference>
<dbReference type="Proteomes" id="UP000766570">
    <property type="component" value="Unassembled WGS sequence"/>
</dbReference>
<keyword evidence="3" id="KW-0813">Transport</keyword>
<dbReference type="InterPro" id="IPR002491">
    <property type="entry name" value="ABC_transptr_periplasmic_BD"/>
</dbReference>
<dbReference type="Gene3D" id="3.40.50.1980">
    <property type="entry name" value="Nitrogenase molybdenum iron protein domain"/>
    <property type="match status" value="2"/>
</dbReference>
<evidence type="ECO:0000313" key="7">
    <source>
        <dbReference type="Proteomes" id="UP000766570"/>
    </source>
</evidence>
<evidence type="ECO:0000256" key="1">
    <source>
        <dbReference type="ARBA" id="ARBA00004196"/>
    </source>
</evidence>
<comment type="similarity">
    <text evidence="2">Belongs to the bacterial solute-binding protein 8 family.</text>
</comment>
<evidence type="ECO:0000256" key="3">
    <source>
        <dbReference type="ARBA" id="ARBA00022448"/>
    </source>
</evidence>
<dbReference type="PROSITE" id="PS50983">
    <property type="entry name" value="FE_B12_PBP"/>
    <property type="match status" value="1"/>
</dbReference>
<sequence length="329" mass="33983">MAQALGSCPTIGEIIVKTPVRVVLGAFAAGASLLALTACGGSTEAGAQADSGKTVSITHAQGTTEVPVNPETVYTFDLGVLDSMTALGLEADGVPETKYPESLAKYNDAAVAKIGSMKEPDFEAISNGNPDLIIITGRAASSYGELSKIAPTIDLSVDIKKPLDSFKEQAGKLGQIFDVETKVDEQLAAIDTKIADAKAKSANAGKGLIIMTSGGELTAYGAGSRFGLIHDVLGVSTVADIKSEGAHGESISFEFLKTNNPDTLYVVDRDSAMGTSGDAAKAVLDNELVASTNAAKNNKIVNLDSNAWYMVGYGLNNTEKMIDEVAAGL</sequence>
<keyword evidence="7" id="KW-1185">Reference proteome</keyword>
<feature type="domain" description="Fe/B12 periplasmic-binding" evidence="5">
    <location>
        <begin position="72"/>
        <end position="329"/>
    </location>
</feature>
<proteinExistence type="inferred from homology"/>
<protein>
    <submittedName>
        <fullName evidence="6">Iron complex transport system substrate-binding protein</fullName>
    </submittedName>
</protein>